<evidence type="ECO:0000256" key="1">
    <source>
        <dbReference type="SAM" id="Phobius"/>
    </source>
</evidence>
<organism evidence="2">
    <name type="scientific">Medioppia subpectinata</name>
    <dbReference type="NCBI Taxonomy" id="1979941"/>
    <lineage>
        <taxon>Eukaryota</taxon>
        <taxon>Metazoa</taxon>
        <taxon>Ecdysozoa</taxon>
        <taxon>Arthropoda</taxon>
        <taxon>Chelicerata</taxon>
        <taxon>Arachnida</taxon>
        <taxon>Acari</taxon>
        <taxon>Acariformes</taxon>
        <taxon>Sarcoptiformes</taxon>
        <taxon>Oribatida</taxon>
        <taxon>Brachypylina</taxon>
        <taxon>Oppioidea</taxon>
        <taxon>Oppiidae</taxon>
        <taxon>Medioppia</taxon>
    </lineage>
</organism>
<dbReference type="Proteomes" id="UP000759131">
    <property type="component" value="Unassembled WGS sequence"/>
</dbReference>
<dbReference type="AlphaFoldDB" id="A0A7R9KJU1"/>
<dbReference type="EMBL" id="CAJPIZ010002139">
    <property type="protein sequence ID" value="CAG2104594.1"/>
    <property type="molecule type" value="Genomic_DNA"/>
</dbReference>
<feature type="transmembrane region" description="Helical" evidence="1">
    <location>
        <begin position="6"/>
        <end position="25"/>
    </location>
</feature>
<feature type="non-terminal residue" evidence="2">
    <location>
        <position position="1"/>
    </location>
</feature>
<keyword evidence="1" id="KW-0472">Membrane</keyword>
<accession>A0A7R9KJU1</accession>
<dbReference type="EMBL" id="OC856714">
    <property type="protein sequence ID" value="CAD7624164.1"/>
    <property type="molecule type" value="Genomic_DNA"/>
</dbReference>
<evidence type="ECO:0000313" key="3">
    <source>
        <dbReference type="Proteomes" id="UP000759131"/>
    </source>
</evidence>
<name>A0A7R9KJU1_9ACAR</name>
<proteinExistence type="predicted"/>
<evidence type="ECO:0000313" key="2">
    <source>
        <dbReference type="EMBL" id="CAD7624164.1"/>
    </source>
</evidence>
<protein>
    <submittedName>
        <fullName evidence="2">Uncharacterized protein</fullName>
    </submittedName>
</protein>
<reference evidence="2" key="1">
    <citation type="submission" date="2020-11" db="EMBL/GenBank/DDBJ databases">
        <authorList>
            <person name="Tran Van P."/>
        </authorList>
    </citation>
    <scope>NUCLEOTIDE SEQUENCE</scope>
</reference>
<keyword evidence="1" id="KW-1133">Transmembrane helix</keyword>
<keyword evidence="3" id="KW-1185">Reference proteome</keyword>
<sequence>MSIHELLVIILAIITTTNMVIYVRCSKDDCQDVHRIPGTANYRPKCAPKGTKSPDKATTIDREEDMILQAISAPDDHQALPNSSEIAKAMNEDHGQELITTTTTPKGGLLKKLKRAKEKRAGQVTTMKDLVADVKGLLKDSR</sequence>
<keyword evidence="1" id="KW-0812">Transmembrane</keyword>
<gene>
    <name evidence="2" type="ORF">OSB1V03_LOCUS4610</name>
</gene>